<dbReference type="RefSeq" id="WP_145619301.1">
    <property type="nucleotide sequence ID" value="NZ_JAYNFR010000082.1"/>
</dbReference>
<evidence type="ECO:0000313" key="2">
    <source>
        <dbReference type="EMBL" id="TWB21498.1"/>
    </source>
</evidence>
<reference evidence="2 3" key="1">
    <citation type="submission" date="2019-06" db="EMBL/GenBank/DDBJ databases">
        <title>Genomic Encyclopedia of Type Strains, Phase IV (KMG-V): Genome sequencing to study the core and pangenomes of soil and plant-associated prokaryotes.</title>
        <authorList>
            <person name="Whitman W."/>
        </authorList>
    </citation>
    <scope>NUCLEOTIDE SEQUENCE [LARGE SCALE GENOMIC DNA]</scope>
    <source>
        <strain evidence="2 3">BR 11865</strain>
    </source>
</reference>
<name>A0A560FIR6_9PROT</name>
<evidence type="ECO:0000313" key="3">
    <source>
        <dbReference type="Proteomes" id="UP000316545"/>
    </source>
</evidence>
<dbReference type="EMBL" id="VITO01000018">
    <property type="protein sequence ID" value="TWB21498.1"/>
    <property type="molecule type" value="Genomic_DNA"/>
</dbReference>
<proteinExistence type="predicted"/>
<keyword evidence="1" id="KW-1133">Transmembrane helix</keyword>
<keyword evidence="1" id="KW-0472">Membrane</keyword>
<feature type="transmembrane region" description="Helical" evidence="1">
    <location>
        <begin position="32"/>
        <end position="52"/>
    </location>
</feature>
<keyword evidence="1" id="KW-0812">Transmembrane</keyword>
<organism evidence="2 3">
    <name type="scientific">Nitrospirillum amazonense</name>
    <dbReference type="NCBI Taxonomy" id="28077"/>
    <lineage>
        <taxon>Bacteria</taxon>
        <taxon>Pseudomonadati</taxon>
        <taxon>Pseudomonadota</taxon>
        <taxon>Alphaproteobacteria</taxon>
        <taxon>Rhodospirillales</taxon>
        <taxon>Azospirillaceae</taxon>
        <taxon>Nitrospirillum</taxon>
    </lineage>
</organism>
<protein>
    <submittedName>
        <fullName evidence="2">Uncharacterized protein</fullName>
    </submittedName>
</protein>
<evidence type="ECO:0000256" key="1">
    <source>
        <dbReference type="SAM" id="Phobius"/>
    </source>
</evidence>
<feature type="transmembrane region" description="Helical" evidence="1">
    <location>
        <begin position="7"/>
        <end position="26"/>
    </location>
</feature>
<gene>
    <name evidence="2" type="ORF">FBZ88_11811</name>
</gene>
<sequence>MAEIDISIVIVAVSSFLFALGCGIFFHDHPVWKWIDIVYYSLSVFGVILLFVSEDLNRAMLRIQEKEREIERHWASAFPGAGTGVPAIPVLPASSPDHWRASYEALKAEQDLGELCRQAPSLDCAPHTSHASFIKRDFQQFDAGAMAVPADRARKEEDFCQRAYQLVDHLALNSGVGTDDYALVKQRLLAVERNEASALETAALAEAIGTSHDRILSAVPTEKYAAVEKLLGTEGEFAEELFTLLSFCATRPADATAKQRHIDLLQSIQETRHQTPPEVQQAIREAEQMASASLPQRVSRFIRLNLWPFILTLALAGKFGKAVSGFGGLRRLRIAP</sequence>
<dbReference type="AlphaFoldDB" id="A0A560FIR6"/>
<dbReference type="Proteomes" id="UP000316545">
    <property type="component" value="Unassembled WGS sequence"/>
</dbReference>
<accession>A0A560FIR6</accession>
<comment type="caution">
    <text evidence="2">The sequence shown here is derived from an EMBL/GenBank/DDBJ whole genome shotgun (WGS) entry which is preliminary data.</text>
</comment>
<keyword evidence="3" id="KW-1185">Reference proteome</keyword>